<dbReference type="Pfam" id="PF02653">
    <property type="entry name" value="BPD_transp_2"/>
    <property type="match status" value="1"/>
</dbReference>
<feature type="transmembrane region" description="Helical" evidence="6">
    <location>
        <begin position="73"/>
        <end position="90"/>
    </location>
</feature>
<evidence type="ECO:0000256" key="3">
    <source>
        <dbReference type="ARBA" id="ARBA00022692"/>
    </source>
</evidence>
<gene>
    <name evidence="7" type="ORF">GURASL_25790</name>
</gene>
<sequence>MNYLKNLITETTGASAVGTIITIVIVAGLCLFPQWVSSPYALHMMILFFLSTIMGESWNILGGYTGQYSVGHAAYFGVGAYTTMMLMQYRQIPPWIGMWAGIGVVVVVALVIGSICFRLRGPYFVLASIAVAEIIRLAAMNLKELTNGAEGILATEIPPFTIGGRVITDFLSKVPFYYIGLGFAIITIIITWLVQRSKLGYYFQAIREDQDAAHSLGINLTLYKNIALVISAALTSLAGSFYAVYIGFIDPPTVLALDISVQIVLICIIGGIGTIYGPAVGSLVLVPLSEALRSNLIAQAIFKTGLVSEDSRVGTFLQENLAHAHALIYGILVVVVILFMPDGVLGFVKKLTRKKQNMSGRAVEADP</sequence>
<dbReference type="PANTHER" id="PTHR30482:SF10">
    <property type="entry name" value="HIGH-AFFINITY BRANCHED-CHAIN AMINO ACID TRANSPORT PROTEIN BRAE"/>
    <property type="match status" value="1"/>
</dbReference>
<feature type="transmembrane region" description="Helical" evidence="6">
    <location>
        <begin position="254"/>
        <end position="276"/>
    </location>
</feature>
<evidence type="ECO:0000256" key="1">
    <source>
        <dbReference type="ARBA" id="ARBA00004651"/>
    </source>
</evidence>
<feature type="transmembrane region" description="Helical" evidence="6">
    <location>
        <begin position="226"/>
        <end position="248"/>
    </location>
</feature>
<dbReference type="PANTHER" id="PTHR30482">
    <property type="entry name" value="HIGH-AFFINITY BRANCHED-CHAIN AMINO ACID TRANSPORT SYSTEM PERMEASE"/>
    <property type="match status" value="1"/>
</dbReference>
<evidence type="ECO:0000313" key="7">
    <source>
        <dbReference type="EMBL" id="BDV43656.1"/>
    </source>
</evidence>
<keyword evidence="3 6" id="KW-0812">Transmembrane</keyword>
<feature type="transmembrane region" description="Helical" evidence="6">
    <location>
        <begin position="96"/>
        <end position="116"/>
    </location>
</feature>
<feature type="transmembrane region" description="Helical" evidence="6">
    <location>
        <begin position="176"/>
        <end position="194"/>
    </location>
</feature>
<keyword evidence="8" id="KW-1185">Reference proteome</keyword>
<feature type="transmembrane region" description="Helical" evidence="6">
    <location>
        <begin position="322"/>
        <end position="348"/>
    </location>
</feature>
<name>A0ABM8ENP7_9BACT</name>
<keyword evidence="4 6" id="KW-1133">Transmembrane helix</keyword>
<dbReference type="Proteomes" id="UP001317705">
    <property type="component" value="Chromosome"/>
</dbReference>
<reference evidence="7 8" key="1">
    <citation type="submission" date="2022-12" db="EMBL/GenBank/DDBJ databases">
        <title>Polyphasic characterization of Geotalea uranireducens NIT-SL11 newly isolated from a complex of sewage sludge and microbially reduced graphene oxide.</title>
        <authorList>
            <person name="Xie L."/>
            <person name="Yoshida N."/>
            <person name="Meng L."/>
        </authorList>
    </citation>
    <scope>NUCLEOTIDE SEQUENCE [LARGE SCALE GENOMIC DNA]</scope>
    <source>
        <strain evidence="7 8">NIT-SL11</strain>
    </source>
</reference>
<feature type="transmembrane region" description="Helical" evidence="6">
    <location>
        <begin position="41"/>
        <end position="61"/>
    </location>
</feature>
<dbReference type="EMBL" id="AP027151">
    <property type="protein sequence ID" value="BDV43656.1"/>
    <property type="molecule type" value="Genomic_DNA"/>
</dbReference>
<comment type="subcellular location">
    <subcellularLocation>
        <location evidence="1">Cell membrane</location>
        <topology evidence="1">Multi-pass membrane protein</topology>
    </subcellularLocation>
</comment>
<evidence type="ECO:0000313" key="8">
    <source>
        <dbReference type="Proteomes" id="UP001317705"/>
    </source>
</evidence>
<evidence type="ECO:0000256" key="2">
    <source>
        <dbReference type="ARBA" id="ARBA00022475"/>
    </source>
</evidence>
<dbReference type="InterPro" id="IPR043428">
    <property type="entry name" value="LivM-like"/>
</dbReference>
<feature type="transmembrane region" description="Helical" evidence="6">
    <location>
        <begin position="12"/>
        <end position="35"/>
    </location>
</feature>
<dbReference type="CDD" id="cd06581">
    <property type="entry name" value="TM_PBP1_LivM_like"/>
    <property type="match status" value="1"/>
</dbReference>
<keyword evidence="2" id="KW-1003">Cell membrane</keyword>
<evidence type="ECO:0000256" key="6">
    <source>
        <dbReference type="SAM" id="Phobius"/>
    </source>
</evidence>
<protein>
    <submittedName>
        <fullName evidence="7">Branched-chain amino acid ABC transporter permease</fullName>
    </submittedName>
</protein>
<dbReference type="InterPro" id="IPR001851">
    <property type="entry name" value="ABC_transp_permease"/>
</dbReference>
<keyword evidence="5 6" id="KW-0472">Membrane</keyword>
<accession>A0ABM8ENP7</accession>
<evidence type="ECO:0000256" key="4">
    <source>
        <dbReference type="ARBA" id="ARBA00022989"/>
    </source>
</evidence>
<organism evidence="7 8">
    <name type="scientific">Geotalea uraniireducens</name>
    <dbReference type="NCBI Taxonomy" id="351604"/>
    <lineage>
        <taxon>Bacteria</taxon>
        <taxon>Pseudomonadati</taxon>
        <taxon>Thermodesulfobacteriota</taxon>
        <taxon>Desulfuromonadia</taxon>
        <taxon>Geobacterales</taxon>
        <taxon>Geobacteraceae</taxon>
        <taxon>Geotalea</taxon>
    </lineage>
</organism>
<evidence type="ECO:0000256" key="5">
    <source>
        <dbReference type="ARBA" id="ARBA00023136"/>
    </source>
</evidence>
<proteinExistence type="predicted"/>
<dbReference type="RefSeq" id="WP_281999782.1">
    <property type="nucleotide sequence ID" value="NZ_AP027151.1"/>
</dbReference>